<dbReference type="Proteomes" id="UP000188342">
    <property type="component" value="Unassembled WGS sequence"/>
</dbReference>
<evidence type="ECO:0000313" key="3">
    <source>
        <dbReference type="EMBL" id="SJN21838.1"/>
    </source>
</evidence>
<feature type="region of interest" description="Disordered" evidence="1">
    <location>
        <begin position="200"/>
        <end position="225"/>
    </location>
</feature>
<feature type="compositionally biased region" description="Polar residues" evidence="1">
    <location>
        <begin position="24"/>
        <end position="37"/>
    </location>
</feature>
<feature type="region of interest" description="Disordered" evidence="1">
    <location>
        <begin position="1"/>
        <end position="53"/>
    </location>
</feature>
<dbReference type="OrthoDB" id="3188432at2"/>
<dbReference type="EMBL" id="FUKQ01000011">
    <property type="protein sequence ID" value="SJN21838.1"/>
    <property type="molecule type" value="Genomic_DNA"/>
</dbReference>
<proteinExistence type="predicted"/>
<organism evidence="3 4">
    <name type="scientific">Luteococcus japonicus LSP_Lj1</name>
    <dbReference type="NCBI Taxonomy" id="1255658"/>
    <lineage>
        <taxon>Bacteria</taxon>
        <taxon>Bacillati</taxon>
        <taxon>Actinomycetota</taxon>
        <taxon>Actinomycetes</taxon>
        <taxon>Propionibacteriales</taxon>
        <taxon>Propionibacteriaceae</taxon>
        <taxon>Luteococcus</taxon>
    </lineage>
</organism>
<evidence type="ECO:0000259" key="2">
    <source>
        <dbReference type="Pfam" id="PF04326"/>
    </source>
</evidence>
<dbReference type="InterPro" id="IPR007421">
    <property type="entry name" value="Schlafen_AlbA_2_dom"/>
</dbReference>
<keyword evidence="4" id="KW-1185">Reference proteome</keyword>
<feature type="compositionally biased region" description="Polar residues" evidence="1">
    <location>
        <begin position="1"/>
        <end position="10"/>
    </location>
</feature>
<name>A0A1R4IQ09_9ACTN</name>
<dbReference type="Pfam" id="PF04326">
    <property type="entry name" value="SLFN_AlbA_2"/>
    <property type="match status" value="1"/>
</dbReference>
<feature type="domain" description="Schlafen AlbA-2" evidence="2">
    <location>
        <begin position="95"/>
        <end position="225"/>
    </location>
</feature>
<sequence>MTGTSTTQSGVHDIARSLLESGGRQIQTAPSPSSDGSPWTARAPVLTRRPERAREHLPRHYARCVLTPIHRALGLPAGEVDFELVQQAVAHRVAETNDLDWKAGWWPTQKPDWRDEVAKDLAAMANSGGGWLVVGIKEEPPRAEAVEVTPVEWSEDRQRRVRSVAYSHCGPPLTGLEFHPVPVPESDGYVVLIRVPDSPDAPHLSRKGDDAYRAPVRNGADTEKLDPRALEMAFKRRFQSSSDRAKQLTDLYEDATLLLDTKLGATLVAVADPAEPRQGAAVDRRWATMVLENPDFSGLFQRRLLNERVPAWAWAGAKVRRGPRRWVASREARPQGYAKTLHDNGAVQVAYQIGTWDFDPDLVVESQLDRNVCRGRDVEEAVGDFVASLRTASGELQMTGVYHVRIGMEWMDPMMSESLKILDEDRVTGAPLPPGGGPSTPPAATIRRFSPVVVELDALSEIEGLVDQTSSMALDLVAHGGIENLRRLESPDPFGRPKYQSAQRS</sequence>
<evidence type="ECO:0000313" key="4">
    <source>
        <dbReference type="Proteomes" id="UP000188342"/>
    </source>
</evidence>
<accession>A0A1R4IQ09</accession>
<dbReference type="AlphaFoldDB" id="A0A1R4IQ09"/>
<reference evidence="3 4" key="1">
    <citation type="submission" date="2017-02" db="EMBL/GenBank/DDBJ databases">
        <authorList>
            <person name="Peterson S.W."/>
        </authorList>
    </citation>
    <scope>NUCLEOTIDE SEQUENCE [LARGE SCALE GENOMIC DNA]</scope>
    <source>
        <strain evidence="3 4">LSP_Lj1</strain>
    </source>
</reference>
<protein>
    <recommendedName>
        <fullName evidence="2">Schlafen AlbA-2 domain-containing protein</fullName>
    </recommendedName>
</protein>
<dbReference type="Gene3D" id="3.30.950.30">
    <property type="entry name" value="Schlafen, AAA domain"/>
    <property type="match status" value="1"/>
</dbReference>
<evidence type="ECO:0000256" key="1">
    <source>
        <dbReference type="SAM" id="MobiDB-lite"/>
    </source>
</evidence>
<gene>
    <name evidence="3" type="ORF">FM114_02995</name>
</gene>
<dbReference type="STRING" id="1255658.FM114_02995"/>
<dbReference type="InterPro" id="IPR038461">
    <property type="entry name" value="Schlafen_AlbA_2_dom_sf"/>
</dbReference>